<organism evidence="10 11">
    <name type="scientific">Synchytrium microbalum</name>
    <dbReference type="NCBI Taxonomy" id="1806994"/>
    <lineage>
        <taxon>Eukaryota</taxon>
        <taxon>Fungi</taxon>
        <taxon>Fungi incertae sedis</taxon>
        <taxon>Chytridiomycota</taxon>
        <taxon>Chytridiomycota incertae sedis</taxon>
        <taxon>Chytridiomycetes</taxon>
        <taxon>Synchytriales</taxon>
        <taxon>Synchytriaceae</taxon>
        <taxon>Synchytrium</taxon>
    </lineage>
</organism>
<dbReference type="Pfam" id="PF00291">
    <property type="entry name" value="PALP"/>
    <property type="match status" value="1"/>
</dbReference>
<comment type="cofactor">
    <cofactor evidence="2">
        <name>pyridoxal 5'-phosphate</name>
        <dbReference type="ChEBI" id="CHEBI:597326"/>
    </cofactor>
</comment>
<name>A0A507C1P8_9FUNG</name>
<keyword evidence="6" id="KW-0460">Magnesium</keyword>
<evidence type="ECO:0000256" key="2">
    <source>
        <dbReference type="ARBA" id="ARBA00001933"/>
    </source>
</evidence>
<evidence type="ECO:0000256" key="6">
    <source>
        <dbReference type="ARBA" id="ARBA00022842"/>
    </source>
</evidence>
<comment type="cofactor">
    <cofactor evidence="1">
        <name>Ca(2+)</name>
        <dbReference type="ChEBI" id="CHEBI:29108"/>
    </cofactor>
</comment>
<comment type="similarity">
    <text evidence="5">Belongs to the serine/threonine dehydratase family.</text>
</comment>
<dbReference type="EMBL" id="QEAO01000019">
    <property type="protein sequence ID" value="TPX33632.1"/>
    <property type="molecule type" value="Genomic_DNA"/>
</dbReference>
<comment type="caution">
    <text evidence="10">The sequence shown here is derived from an EMBL/GenBank/DDBJ whole genome shotgun (WGS) entry which is preliminary data.</text>
</comment>
<dbReference type="GeneID" id="42004736"/>
<dbReference type="GO" id="GO:0003941">
    <property type="term" value="F:L-serine ammonia-lyase activity"/>
    <property type="evidence" value="ECO:0007669"/>
    <property type="project" value="TreeGrafter"/>
</dbReference>
<evidence type="ECO:0000313" key="11">
    <source>
        <dbReference type="Proteomes" id="UP000319731"/>
    </source>
</evidence>
<dbReference type="InterPro" id="IPR001926">
    <property type="entry name" value="TrpB-like_PALP"/>
</dbReference>
<dbReference type="FunFam" id="3.40.50.1100:FF:000007">
    <property type="entry name" value="L-threonine dehydratase catabolic TdcB"/>
    <property type="match status" value="1"/>
</dbReference>
<keyword evidence="11" id="KW-1185">Reference proteome</keyword>
<dbReference type="Proteomes" id="UP000319731">
    <property type="component" value="Unassembled WGS sequence"/>
</dbReference>
<feature type="domain" description="Tryptophan synthase beta chain-like PALP" evidence="9">
    <location>
        <begin position="46"/>
        <end position="334"/>
    </location>
</feature>
<comment type="cofactor">
    <cofactor evidence="4">
        <name>Mg(2+)</name>
        <dbReference type="ChEBI" id="CHEBI:18420"/>
    </cofactor>
</comment>
<accession>A0A507C1P8</accession>
<comment type="cofactor">
    <cofactor evidence="3">
        <name>Mn(2+)</name>
        <dbReference type="ChEBI" id="CHEBI:29035"/>
    </cofactor>
</comment>
<evidence type="ECO:0000256" key="5">
    <source>
        <dbReference type="ARBA" id="ARBA00010869"/>
    </source>
</evidence>
<dbReference type="OrthoDB" id="271064at2759"/>
<dbReference type="GO" id="GO:0005524">
    <property type="term" value="F:ATP binding"/>
    <property type="evidence" value="ECO:0007669"/>
    <property type="project" value="TreeGrafter"/>
</dbReference>
<proteinExistence type="inferred from homology"/>
<dbReference type="PROSITE" id="PS00165">
    <property type="entry name" value="DEHYDRATASE_SER_THR"/>
    <property type="match status" value="1"/>
</dbReference>
<sequence length="349" mass="36771">MLDVSASFNLQPETLGQPEILLKMAYAATLQDCLNAQERLKGIANVTPVLTSSTLSSIAECNLLFKCENFQKVGAFKFRGLYNAVALIGNDIGNKGVVTHSSGNAAQALALAAKMKGIPATIVMPRTAPAVKKQAVKGYGATVIECEPILSARESTTAEVQKRTGATLVHPYNDAGVIAGNGTLALEFIKQAKDMGVPLDAIVVPIGGGGMISGICIAAKGLDPNLRIIGAEPKGADDAYRSMQAGQLIPQTAPNTIADGLLTSLGSLTYPIIRDHVDEIITVEETEIVQAMKLVFERMKLVIEPSAAVGVAVVLYRPEFRRLGVKNVGVVLCGGNLDLDLPLPWVGKL</sequence>
<dbReference type="STRING" id="1806994.A0A507C1P8"/>
<keyword evidence="7" id="KW-0663">Pyridoxal phosphate</keyword>
<dbReference type="GO" id="GO:0030170">
    <property type="term" value="F:pyridoxal phosphate binding"/>
    <property type="evidence" value="ECO:0007669"/>
    <property type="project" value="InterPro"/>
</dbReference>
<dbReference type="CDD" id="cd01562">
    <property type="entry name" value="Thr-dehyd"/>
    <property type="match status" value="1"/>
</dbReference>
<dbReference type="InterPro" id="IPR036052">
    <property type="entry name" value="TrpB-like_PALP_sf"/>
</dbReference>
<keyword evidence="8" id="KW-0456">Lyase</keyword>
<dbReference type="GO" id="GO:0018114">
    <property type="term" value="F:threonine racemase activity"/>
    <property type="evidence" value="ECO:0007669"/>
    <property type="project" value="TreeGrafter"/>
</dbReference>
<dbReference type="GO" id="GO:0000287">
    <property type="term" value="F:magnesium ion binding"/>
    <property type="evidence" value="ECO:0007669"/>
    <property type="project" value="TreeGrafter"/>
</dbReference>
<evidence type="ECO:0000313" key="10">
    <source>
        <dbReference type="EMBL" id="TPX33632.1"/>
    </source>
</evidence>
<dbReference type="SUPFAM" id="SSF53686">
    <property type="entry name" value="Tryptophan synthase beta subunit-like PLP-dependent enzymes"/>
    <property type="match status" value="1"/>
</dbReference>
<gene>
    <name evidence="10" type="ORF">SmJEL517_g03511</name>
</gene>
<evidence type="ECO:0000256" key="1">
    <source>
        <dbReference type="ARBA" id="ARBA00001913"/>
    </source>
</evidence>
<dbReference type="Gene3D" id="3.40.50.1100">
    <property type="match status" value="2"/>
</dbReference>
<dbReference type="PANTHER" id="PTHR43050:SF1">
    <property type="entry name" value="SERINE RACEMASE"/>
    <property type="match status" value="1"/>
</dbReference>
<reference evidence="10 11" key="1">
    <citation type="journal article" date="2019" name="Sci. Rep.">
        <title>Comparative genomics of chytrid fungi reveal insights into the obligate biotrophic and pathogenic lifestyle of Synchytrium endobioticum.</title>
        <authorList>
            <person name="van de Vossenberg B.T.L.H."/>
            <person name="Warris S."/>
            <person name="Nguyen H.D.T."/>
            <person name="van Gent-Pelzer M.P.E."/>
            <person name="Joly D.L."/>
            <person name="van de Geest H.C."/>
            <person name="Bonants P.J.M."/>
            <person name="Smith D.S."/>
            <person name="Levesque C.A."/>
            <person name="van der Lee T.A.J."/>
        </authorList>
    </citation>
    <scope>NUCLEOTIDE SEQUENCE [LARGE SCALE GENOMIC DNA]</scope>
    <source>
        <strain evidence="10 11">JEL517</strain>
    </source>
</reference>
<dbReference type="GO" id="GO:0030378">
    <property type="term" value="F:serine racemase activity"/>
    <property type="evidence" value="ECO:0007669"/>
    <property type="project" value="TreeGrafter"/>
</dbReference>
<dbReference type="AlphaFoldDB" id="A0A507C1P8"/>
<dbReference type="PANTHER" id="PTHR43050">
    <property type="entry name" value="SERINE / THREONINE RACEMASE FAMILY MEMBER"/>
    <property type="match status" value="1"/>
</dbReference>
<dbReference type="GO" id="GO:0070179">
    <property type="term" value="P:D-serine biosynthetic process"/>
    <property type="evidence" value="ECO:0007669"/>
    <property type="project" value="TreeGrafter"/>
</dbReference>
<dbReference type="InterPro" id="IPR000634">
    <property type="entry name" value="Ser/Thr_deHydtase_PyrdxlP-BS"/>
</dbReference>
<evidence type="ECO:0000256" key="3">
    <source>
        <dbReference type="ARBA" id="ARBA00001936"/>
    </source>
</evidence>
<dbReference type="RefSeq" id="XP_031024574.1">
    <property type="nucleotide sequence ID" value="XM_031169439.1"/>
</dbReference>
<evidence type="ECO:0000256" key="8">
    <source>
        <dbReference type="ARBA" id="ARBA00023239"/>
    </source>
</evidence>
<evidence type="ECO:0000259" key="9">
    <source>
        <dbReference type="Pfam" id="PF00291"/>
    </source>
</evidence>
<protein>
    <recommendedName>
        <fullName evidence="9">Tryptophan synthase beta chain-like PALP domain-containing protein</fullName>
    </recommendedName>
</protein>
<evidence type="ECO:0000256" key="4">
    <source>
        <dbReference type="ARBA" id="ARBA00001946"/>
    </source>
</evidence>
<evidence type="ECO:0000256" key="7">
    <source>
        <dbReference type="ARBA" id="ARBA00022898"/>
    </source>
</evidence>